<dbReference type="InterPro" id="IPR045079">
    <property type="entry name" value="Oxoprolinase-like"/>
</dbReference>
<evidence type="ECO:0000259" key="1">
    <source>
        <dbReference type="Pfam" id="PF05378"/>
    </source>
</evidence>
<evidence type="ECO:0000313" key="3">
    <source>
        <dbReference type="Proteomes" id="UP000769766"/>
    </source>
</evidence>
<dbReference type="SUPFAM" id="SSF53067">
    <property type="entry name" value="Actin-like ATPase domain"/>
    <property type="match status" value="1"/>
</dbReference>
<dbReference type="InterPro" id="IPR008040">
    <property type="entry name" value="Hydant_A_N"/>
</dbReference>
<dbReference type="InterPro" id="IPR043129">
    <property type="entry name" value="ATPase_NBD"/>
</dbReference>
<accession>A0A932CP44</accession>
<dbReference type="PANTHER" id="PTHR11365">
    <property type="entry name" value="5-OXOPROLINASE RELATED"/>
    <property type="match status" value="1"/>
</dbReference>
<feature type="domain" description="Hydantoinase/oxoprolinase N-terminal" evidence="1">
    <location>
        <begin position="4"/>
        <end position="101"/>
    </location>
</feature>
<name>A0A932CP44_UNCTE</name>
<protein>
    <recommendedName>
        <fullName evidence="1">Hydantoinase/oxoprolinase N-terminal domain-containing protein</fullName>
    </recommendedName>
</protein>
<organism evidence="2 3">
    <name type="scientific">Tectimicrobiota bacterium</name>
    <dbReference type="NCBI Taxonomy" id="2528274"/>
    <lineage>
        <taxon>Bacteria</taxon>
        <taxon>Pseudomonadati</taxon>
        <taxon>Nitrospinota/Tectimicrobiota group</taxon>
        <taxon>Candidatus Tectimicrobiota</taxon>
    </lineage>
</organism>
<proteinExistence type="predicted"/>
<evidence type="ECO:0000313" key="2">
    <source>
        <dbReference type="EMBL" id="MBI2876706.1"/>
    </source>
</evidence>
<dbReference type="PANTHER" id="PTHR11365:SF23">
    <property type="entry name" value="HYPOTHETICAL 5-OXOPROLINASE (EUROFUNG)-RELATED"/>
    <property type="match status" value="1"/>
</dbReference>
<dbReference type="Pfam" id="PF05378">
    <property type="entry name" value="Hydant_A_N"/>
    <property type="match status" value="1"/>
</dbReference>
<dbReference type="GO" id="GO:0005829">
    <property type="term" value="C:cytosol"/>
    <property type="evidence" value="ECO:0007669"/>
    <property type="project" value="TreeGrafter"/>
</dbReference>
<dbReference type="Gene3D" id="3.30.420.40">
    <property type="match status" value="1"/>
</dbReference>
<dbReference type="GO" id="GO:0017168">
    <property type="term" value="F:5-oxoprolinase (ATP-hydrolyzing) activity"/>
    <property type="evidence" value="ECO:0007669"/>
    <property type="project" value="TreeGrafter"/>
</dbReference>
<dbReference type="AlphaFoldDB" id="A0A932CP44"/>
<reference evidence="2" key="1">
    <citation type="submission" date="2020-07" db="EMBL/GenBank/DDBJ databases">
        <title>Huge and variable diversity of episymbiotic CPR bacteria and DPANN archaea in groundwater ecosystems.</title>
        <authorList>
            <person name="He C.Y."/>
            <person name="Keren R."/>
            <person name="Whittaker M."/>
            <person name="Farag I.F."/>
            <person name="Doudna J."/>
            <person name="Cate J.H.D."/>
            <person name="Banfield J.F."/>
        </authorList>
    </citation>
    <scope>NUCLEOTIDE SEQUENCE</scope>
    <source>
        <strain evidence="2">NC_groundwater_672_Ag_B-0.1um_62_36</strain>
    </source>
</reference>
<sequence>MRYRIGIDSGGTFTDIMVAEEDGKIHSLKVPSTPRDPSLSFLEGVRRALEELGAGPEQVEAVLHGTTVATNALLESKFPAIGLVVIRGFREILEIARQTVPGEWGSIYVWVKPPRVAPLEREPEAVQLDVIRGLVSPESARQDYGVSLRPEGWEIAREETLRLREEIRQARGRLKVIDRGEGFQQLLREGRVSLTTSDEG</sequence>
<dbReference type="EMBL" id="JACPRF010000225">
    <property type="protein sequence ID" value="MBI2876706.1"/>
    <property type="molecule type" value="Genomic_DNA"/>
</dbReference>
<dbReference type="Proteomes" id="UP000769766">
    <property type="component" value="Unassembled WGS sequence"/>
</dbReference>
<dbReference type="GO" id="GO:0006749">
    <property type="term" value="P:glutathione metabolic process"/>
    <property type="evidence" value="ECO:0007669"/>
    <property type="project" value="TreeGrafter"/>
</dbReference>
<gene>
    <name evidence="2" type="ORF">HYY20_07475</name>
</gene>
<comment type="caution">
    <text evidence="2">The sequence shown here is derived from an EMBL/GenBank/DDBJ whole genome shotgun (WGS) entry which is preliminary data.</text>
</comment>